<organism evidence="1 2">
    <name type="scientific">Diaporthe vaccinii</name>
    <dbReference type="NCBI Taxonomy" id="105482"/>
    <lineage>
        <taxon>Eukaryota</taxon>
        <taxon>Fungi</taxon>
        <taxon>Dikarya</taxon>
        <taxon>Ascomycota</taxon>
        <taxon>Pezizomycotina</taxon>
        <taxon>Sordariomycetes</taxon>
        <taxon>Sordariomycetidae</taxon>
        <taxon>Diaporthales</taxon>
        <taxon>Diaporthaceae</taxon>
        <taxon>Diaporthe</taxon>
        <taxon>Diaporthe eres species complex</taxon>
    </lineage>
</organism>
<keyword evidence="2" id="KW-1185">Reference proteome</keyword>
<evidence type="ECO:0000313" key="2">
    <source>
        <dbReference type="Proteomes" id="UP001600888"/>
    </source>
</evidence>
<accession>A0ABR4F4L4</accession>
<name>A0ABR4F4L4_9PEZI</name>
<protein>
    <submittedName>
        <fullName evidence="1">Uncharacterized protein</fullName>
    </submittedName>
</protein>
<sequence>MSSFLHLNTSSSLLVRAVHQRPRSHGKPAVFAAFAYDQAGPLNVALGLVRPIGCPRAAGLFIHPRQPTCSSCCALDQGQTGPVDTE</sequence>
<evidence type="ECO:0000313" key="1">
    <source>
        <dbReference type="EMBL" id="KAL2289620.1"/>
    </source>
</evidence>
<proteinExistence type="predicted"/>
<comment type="caution">
    <text evidence="1">The sequence shown here is derived from an EMBL/GenBank/DDBJ whole genome shotgun (WGS) entry which is preliminary data.</text>
</comment>
<gene>
    <name evidence="1" type="ORF">FJTKL_01867</name>
</gene>
<dbReference type="EMBL" id="JBAWTH010000012">
    <property type="protein sequence ID" value="KAL2289620.1"/>
    <property type="molecule type" value="Genomic_DNA"/>
</dbReference>
<reference evidence="1 2" key="1">
    <citation type="submission" date="2024-03" db="EMBL/GenBank/DDBJ databases">
        <title>A high-quality draft genome sequence of Diaporthe vaccinii, a causative agent of upright dieback and viscid rot disease in cranberry plants.</title>
        <authorList>
            <person name="Sarrasin M."/>
            <person name="Lang B.F."/>
            <person name="Burger G."/>
        </authorList>
    </citation>
    <scope>NUCLEOTIDE SEQUENCE [LARGE SCALE GENOMIC DNA]</scope>
    <source>
        <strain evidence="1 2">IS7</strain>
    </source>
</reference>
<dbReference type="Proteomes" id="UP001600888">
    <property type="component" value="Unassembled WGS sequence"/>
</dbReference>